<evidence type="ECO:0000259" key="2">
    <source>
        <dbReference type="Pfam" id="PF23209"/>
    </source>
</evidence>
<keyword evidence="4" id="KW-1185">Reference proteome</keyword>
<dbReference type="EMBL" id="JBBNAE010000002">
    <property type="protein sequence ID" value="KAK9144612.1"/>
    <property type="molecule type" value="Genomic_DNA"/>
</dbReference>
<sequence length="375" mass="41612">MRRSKRIEENQNVQRILLKEIFTVPTAYANFVANTLVLLHVNVSDAADLVFEDIGRFIAVRTEIQRGVSWFILHKMSGDVFRVPIYAAVLDIMEDSFLPIFDRWTATNMIRNVISSSISRLKRLDCSNFRTVVLEREGEIVSAASIRIHGNLAEMPFIATKQVHRRRGNCHLLFNAIVGVLRSFGVKELVIPSVRHQKKNWKLYYNFQYPTAAMKQKLRSTSILKFRDTVQLVKFLTVPEIGEGSGTANAAGEPVRPVEVVLALEAPNLAQVAEAAVDVSRAAVDASGEAVYASKVAVVAAEADEAMEAAEAIEVVEAAGAIEAAGAVEAQGNNIVSERPFLIPDLNELPPDEEEDESSNEFRLLECLKMRKFMA</sequence>
<dbReference type="GO" id="GO:0005634">
    <property type="term" value="C:nucleus"/>
    <property type="evidence" value="ECO:0007669"/>
    <property type="project" value="TreeGrafter"/>
</dbReference>
<dbReference type="InterPro" id="IPR016181">
    <property type="entry name" value="Acyl_CoA_acyltransferase"/>
</dbReference>
<dbReference type="AlphaFoldDB" id="A0AAP0K2F4"/>
<dbReference type="GO" id="GO:0003714">
    <property type="term" value="F:transcription corepressor activity"/>
    <property type="evidence" value="ECO:0007669"/>
    <property type="project" value="InterPro"/>
</dbReference>
<organism evidence="3 4">
    <name type="scientific">Stephania japonica</name>
    <dbReference type="NCBI Taxonomy" id="461633"/>
    <lineage>
        <taxon>Eukaryota</taxon>
        <taxon>Viridiplantae</taxon>
        <taxon>Streptophyta</taxon>
        <taxon>Embryophyta</taxon>
        <taxon>Tracheophyta</taxon>
        <taxon>Spermatophyta</taxon>
        <taxon>Magnoliopsida</taxon>
        <taxon>Ranunculales</taxon>
        <taxon>Menispermaceae</taxon>
        <taxon>Menispermoideae</taxon>
        <taxon>Cissampelideae</taxon>
        <taxon>Stephania</taxon>
    </lineage>
</organism>
<feature type="domain" description="Increased DNA methylation 1 C-terminal" evidence="2">
    <location>
        <begin position="97"/>
        <end position="234"/>
    </location>
</feature>
<dbReference type="PANTHER" id="PTHR46309:SF1">
    <property type="entry name" value="PHD FINGER PROTEIN 12"/>
    <property type="match status" value="1"/>
</dbReference>
<dbReference type="Pfam" id="PF23209">
    <property type="entry name" value="IDM1_C"/>
    <property type="match status" value="1"/>
</dbReference>
<dbReference type="InterPro" id="IPR056511">
    <property type="entry name" value="IDM1_C"/>
</dbReference>
<evidence type="ECO:0000256" key="1">
    <source>
        <dbReference type="SAM" id="Phobius"/>
    </source>
</evidence>
<keyword evidence="1" id="KW-0812">Transmembrane</keyword>
<proteinExistence type="predicted"/>
<protein>
    <recommendedName>
        <fullName evidence="2">Increased DNA methylation 1 C-terminal domain-containing protein</fullName>
    </recommendedName>
</protein>
<gene>
    <name evidence="3" type="ORF">Sjap_004515</name>
</gene>
<dbReference type="SUPFAM" id="SSF55729">
    <property type="entry name" value="Acyl-CoA N-acyltransferases (Nat)"/>
    <property type="match status" value="1"/>
</dbReference>
<dbReference type="InterPro" id="IPR042163">
    <property type="entry name" value="PHF12"/>
</dbReference>
<accession>A0AAP0K2F4</accession>
<dbReference type="Gene3D" id="3.40.630.30">
    <property type="match status" value="1"/>
</dbReference>
<keyword evidence="1" id="KW-0472">Membrane</keyword>
<evidence type="ECO:0000313" key="4">
    <source>
        <dbReference type="Proteomes" id="UP001417504"/>
    </source>
</evidence>
<dbReference type="PANTHER" id="PTHR46309">
    <property type="entry name" value="PHD FINGER PROTEIN 12"/>
    <property type="match status" value="1"/>
</dbReference>
<feature type="transmembrane region" description="Helical" evidence="1">
    <location>
        <begin position="21"/>
        <end position="41"/>
    </location>
</feature>
<comment type="caution">
    <text evidence="3">The sequence shown here is derived from an EMBL/GenBank/DDBJ whole genome shotgun (WGS) entry which is preliminary data.</text>
</comment>
<reference evidence="3 4" key="1">
    <citation type="submission" date="2024-01" db="EMBL/GenBank/DDBJ databases">
        <title>Genome assemblies of Stephania.</title>
        <authorList>
            <person name="Yang L."/>
        </authorList>
    </citation>
    <scope>NUCLEOTIDE SEQUENCE [LARGE SCALE GENOMIC DNA]</scope>
    <source>
        <strain evidence="3">QJT</strain>
        <tissue evidence="3">Leaf</tissue>
    </source>
</reference>
<evidence type="ECO:0000313" key="3">
    <source>
        <dbReference type="EMBL" id="KAK9144612.1"/>
    </source>
</evidence>
<name>A0AAP0K2F4_9MAGN</name>
<dbReference type="Proteomes" id="UP001417504">
    <property type="component" value="Unassembled WGS sequence"/>
</dbReference>
<dbReference type="GO" id="GO:0006357">
    <property type="term" value="P:regulation of transcription by RNA polymerase II"/>
    <property type="evidence" value="ECO:0007669"/>
    <property type="project" value="TreeGrafter"/>
</dbReference>
<keyword evidence="1" id="KW-1133">Transmembrane helix</keyword>